<keyword evidence="3 12" id="KW-0813">Transport</keyword>
<evidence type="ECO:0000256" key="8">
    <source>
        <dbReference type="ARBA" id="ARBA00023077"/>
    </source>
</evidence>
<dbReference type="InterPro" id="IPR037066">
    <property type="entry name" value="Plug_dom_sf"/>
</dbReference>
<dbReference type="PROSITE" id="PS51257">
    <property type="entry name" value="PROKAR_LIPOPROTEIN"/>
    <property type="match status" value="1"/>
</dbReference>
<evidence type="ECO:0000256" key="14">
    <source>
        <dbReference type="SAM" id="SignalP"/>
    </source>
</evidence>
<dbReference type="EMBL" id="JBDPZC010000010">
    <property type="protein sequence ID" value="MEO3714874.1"/>
    <property type="molecule type" value="Genomic_DNA"/>
</dbReference>
<gene>
    <name evidence="17" type="ORF">ABDJ40_19070</name>
</gene>
<dbReference type="Pfam" id="PF00593">
    <property type="entry name" value="TonB_dep_Rec_b-barrel"/>
    <property type="match status" value="1"/>
</dbReference>
<feature type="signal peptide" evidence="14">
    <location>
        <begin position="1"/>
        <end position="25"/>
    </location>
</feature>
<dbReference type="PROSITE" id="PS52016">
    <property type="entry name" value="TONB_DEPENDENT_REC_3"/>
    <property type="match status" value="1"/>
</dbReference>
<comment type="similarity">
    <text evidence="2 12 13">Belongs to the TonB-dependent receptor family.</text>
</comment>
<keyword evidence="8 13" id="KW-0798">TonB box</keyword>
<protein>
    <submittedName>
        <fullName evidence="17">TonB-dependent receptor</fullName>
    </submittedName>
</protein>
<dbReference type="InterPro" id="IPR039426">
    <property type="entry name" value="TonB-dep_rcpt-like"/>
</dbReference>
<evidence type="ECO:0000256" key="5">
    <source>
        <dbReference type="ARBA" id="ARBA00022692"/>
    </source>
</evidence>
<keyword evidence="18" id="KW-1185">Reference proteome</keyword>
<evidence type="ECO:0000256" key="10">
    <source>
        <dbReference type="ARBA" id="ARBA00023170"/>
    </source>
</evidence>
<dbReference type="SUPFAM" id="SSF56935">
    <property type="entry name" value="Porins"/>
    <property type="match status" value="1"/>
</dbReference>
<dbReference type="Gene3D" id="2.40.170.20">
    <property type="entry name" value="TonB-dependent receptor, beta-barrel domain"/>
    <property type="match status" value="1"/>
</dbReference>
<keyword evidence="6 14" id="KW-0732">Signal</keyword>
<evidence type="ECO:0000256" key="7">
    <source>
        <dbReference type="ARBA" id="ARBA00023065"/>
    </source>
</evidence>
<dbReference type="Pfam" id="PF07715">
    <property type="entry name" value="Plug"/>
    <property type="match status" value="1"/>
</dbReference>
<keyword evidence="4 12" id="KW-1134">Transmembrane beta strand</keyword>
<evidence type="ECO:0000256" key="3">
    <source>
        <dbReference type="ARBA" id="ARBA00022448"/>
    </source>
</evidence>
<evidence type="ECO:0000256" key="9">
    <source>
        <dbReference type="ARBA" id="ARBA00023136"/>
    </source>
</evidence>
<reference evidence="17 18" key="1">
    <citation type="submission" date="2024-05" db="EMBL/GenBank/DDBJ databases">
        <title>Roseateles sp. 2.12 16S ribosomal RNA gene Genome sequencing and assembly.</title>
        <authorList>
            <person name="Woo H."/>
        </authorList>
    </citation>
    <scope>NUCLEOTIDE SEQUENCE [LARGE SCALE GENOMIC DNA]</scope>
    <source>
        <strain evidence="17 18">2.12</strain>
    </source>
</reference>
<accession>A0ABV0GIJ5</accession>
<evidence type="ECO:0000256" key="4">
    <source>
        <dbReference type="ARBA" id="ARBA00022452"/>
    </source>
</evidence>
<feature type="domain" description="TonB-dependent receptor plug" evidence="16">
    <location>
        <begin position="66"/>
        <end position="179"/>
    </location>
</feature>
<dbReference type="InterPro" id="IPR012910">
    <property type="entry name" value="Plug_dom"/>
</dbReference>
<evidence type="ECO:0000256" key="1">
    <source>
        <dbReference type="ARBA" id="ARBA00004571"/>
    </source>
</evidence>
<keyword evidence="5 12" id="KW-0812">Transmembrane</keyword>
<dbReference type="Proteomes" id="UP001462640">
    <property type="component" value="Unassembled WGS sequence"/>
</dbReference>
<comment type="caution">
    <text evidence="17">The sequence shown here is derived from an EMBL/GenBank/DDBJ whole genome shotgun (WGS) entry which is preliminary data.</text>
</comment>
<evidence type="ECO:0000256" key="2">
    <source>
        <dbReference type="ARBA" id="ARBA00009810"/>
    </source>
</evidence>
<dbReference type="InterPro" id="IPR000531">
    <property type="entry name" value="Beta-barrel_TonB"/>
</dbReference>
<name>A0ABV0GIJ5_9BURK</name>
<evidence type="ECO:0000259" key="16">
    <source>
        <dbReference type="Pfam" id="PF07715"/>
    </source>
</evidence>
<evidence type="ECO:0000256" key="6">
    <source>
        <dbReference type="ARBA" id="ARBA00022729"/>
    </source>
</evidence>
<dbReference type="RefSeq" id="WP_347611981.1">
    <property type="nucleotide sequence ID" value="NZ_JBDPZC010000010.1"/>
</dbReference>
<evidence type="ECO:0000313" key="18">
    <source>
        <dbReference type="Proteomes" id="UP001462640"/>
    </source>
</evidence>
<dbReference type="PANTHER" id="PTHR30069:SF53">
    <property type="entry name" value="COLICIN I RECEPTOR-RELATED"/>
    <property type="match status" value="1"/>
</dbReference>
<keyword evidence="10 17" id="KW-0675">Receptor</keyword>
<feature type="chain" id="PRO_5047221838" evidence="14">
    <location>
        <begin position="26"/>
        <end position="804"/>
    </location>
</feature>
<feature type="domain" description="TonB-dependent receptor-like beta-barrel" evidence="15">
    <location>
        <begin position="322"/>
        <end position="780"/>
    </location>
</feature>
<evidence type="ECO:0000256" key="11">
    <source>
        <dbReference type="ARBA" id="ARBA00023237"/>
    </source>
</evidence>
<evidence type="ECO:0000256" key="12">
    <source>
        <dbReference type="PROSITE-ProRule" id="PRU01360"/>
    </source>
</evidence>
<dbReference type="PANTHER" id="PTHR30069">
    <property type="entry name" value="TONB-DEPENDENT OUTER MEMBRANE RECEPTOR"/>
    <property type="match status" value="1"/>
</dbReference>
<organism evidence="17 18">
    <name type="scientific">Roseateles flavus</name>
    <dbReference type="NCBI Taxonomy" id="3149041"/>
    <lineage>
        <taxon>Bacteria</taxon>
        <taxon>Pseudomonadati</taxon>
        <taxon>Pseudomonadota</taxon>
        <taxon>Betaproteobacteria</taxon>
        <taxon>Burkholderiales</taxon>
        <taxon>Sphaerotilaceae</taxon>
        <taxon>Roseateles</taxon>
    </lineage>
</organism>
<keyword evidence="9 12" id="KW-0472">Membrane</keyword>
<evidence type="ECO:0000259" key="15">
    <source>
        <dbReference type="Pfam" id="PF00593"/>
    </source>
</evidence>
<evidence type="ECO:0000313" key="17">
    <source>
        <dbReference type="EMBL" id="MEO3714874.1"/>
    </source>
</evidence>
<sequence length="804" mass="88259">MNKPFPLQPLLQALALACLATSVQAQTTDTATPPATPPAADQGDSQTKQLGVVTVHGNSPTSLPTTIPTTIEGIDAATLARTVNATDAEDALKYFPSLLVRKRYIGDYNHAVLSTRASGTGNSARSLVFADGIQLSNLLGNGATFAPRWGLVTPEEIARVDVLYGPFSAGYSGNAVGAVVDYQTRMPQSFEAHGRVATAVQPNRMYGQEETYRATQGSLSVGSRDGALAWWLHGSRSQSHGQPLVFASKLSSTGAAPGAGLPVVTGAVLEKNRSNQDWYLVGSATEYDTTQDHLKAKLAWDFNATLRLSYVLADWKNRSEGSSRSYLRDEQGRTVDHRYGGDISQGVIIDGRRYTLAASDFSRSRDALEHRMQALTLKSHTMGFFDYSLAWSQYDYLSDQTRSYAPSSKAQPEAGRLTDQQGTGWKTWSARGVWRPGGAHVLEAGLSREEGRLSTRVDNTTDWRSGDAASFASLFAGKTRSDALYLQDSWELGRDWQAVLGLRAEHWQALDGRTEAAYTGTFDKGACNPATQRCVLGHAERSLQALSPKAALSHQLSENWMLKASTGRAVRFPTVSELYQGGFDSKTGGVINNNPDLRPEKGWTTELSAEWGEACSQLRITWFREDTRDALYSLLNVATNASTVQNVDYVRTNGVELSFNTAGGWTERLLKGLGLSGSLTYADSRILASSGYVSVPGDVIGKWQPRVPRWRATLLASWQLSPELSLSYGARYSGRQYSTLDNSDPNGFAYQGASKYFTTDLRLQWRINRQWSLAGGIDNLNNYRYWNFHPYPQRTFHAELKFDL</sequence>
<proteinExistence type="inferred from homology"/>
<dbReference type="Gene3D" id="2.170.130.10">
    <property type="entry name" value="TonB-dependent receptor, plug domain"/>
    <property type="match status" value="1"/>
</dbReference>
<dbReference type="InterPro" id="IPR036942">
    <property type="entry name" value="Beta-barrel_TonB_sf"/>
</dbReference>
<comment type="subcellular location">
    <subcellularLocation>
        <location evidence="1 12">Cell outer membrane</location>
        <topology evidence="1 12">Multi-pass membrane protein</topology>
    </subcellularLocation>
</comment>
<evidence type="ECO:0000256" key="13">
    <source>
        <dbReference type="RuleBase" id="RU003357"/>
    </source>
</evidence>
<keyword evidence="7" id="KW-0406">Ion transport</keyword>
<keyword evidence="11 12" id="KW-0998">Cell outer membrane</keyword>